<feature type="compositionally biased region" description="Low complexity" evidence="1">
    <location>
        <begin position="79"/>
        <end position="112"/>
    </location>
</feature>
<accession>A0A4P9WMW9</accession>
<proteinExistence type="predicted"/>
<feature type="compositionally biased region" description="Low complexity" evidence="1">
    <location>
        <begin position="153"/>
        <end position="169"/>
    </location>
</feature>
<keyword evidence="3" id="KW-1185">Reference proteome</keyword>
<protein>
    <submittedName>
        <fullName evidence="2">Uncharacterized protein</fullName>
    </submittedName>
</protein>
<feature type="region of interest" description="Disordered" evidence="1">
    <location>
        <begin position="1"/>
        <end position="190"/>
    </location>
</feature>
<reference evidence="3" key="1">
    <citation type="journal article" date="2018" name="Nat. Microbiol.">
        <title>Leveraging single-cell genomics to expand the fungal tree of life.</title>
        <authorList>
            <person name="Ahrendt S.R."/>
            <person name="Quandt C.A."/>
            <person name="Ciobanu D."/>
            <person name="Clum A."/>
            <person name="Salamov A."/>
            <person name="Andreopoulos B."/>
            <person name="Cheng J.F."/>
            <person name="Woyke T."/>
            <person name="Pelin A."/>
            <person name="Henrissat B."/>
            <person name="Reynolds N.K."/>
            <person name="Benny G.L."/>
            <person name="Smith M.E."/>
            <person name="James T.Y."/>
            <person name="Grigoriev I.V."/>
        </authorList>
    </citation>
    <scope>NUCLEOTIDE SEQUENCE [LARGE SCALE GENOMIC DNA]</scope>
</reference>
<evidence type="ECO:0000313" key="3">
    <source>
        <dbReference type="Proteomes" id="UP000269721"/>
    </source>
</evidence>
<sequence length="370" mass="38143">MSFFSQSDDDEETRRGVFALKANAMPKNDPTAPRRSSKAPTPPPSSTPLDHFVEKLQDFSRPERKPALAVVTETNGANLPGPTSAPLPATTLTAPTSTTPTGPTGPRTSSPPGFVPSRPALAAFGSARRPQTMSHRKQKPHSSLSSLFAPLTGGRAAGASDGSSIGGRRTSADTLLLSPEGGSSEGGGVAMERANSVASVASTDLLFLSIPTRAAGDDPGAESAALSPGNGASRFAYGSEDEHSDGRAASPSPRKEAEEPVSGGEGQTPPPVVAPVATKKGAGFWPTAYLQASFQAVKDSVIGEGKAVADGEEQIDWGRFCEGSFGRDRGGSILISSLSSPFTLTPLSPVQKKANEQIQAVDPTPYLVRP</sequence>
<feature type="compositionally biased region" description="Basic and acidic residues" evidence="1">
    <location>
        <begin position="51"/>
        <end position="66"/>
    </location>
</feature>
<name>A0A4P9WMW9_9FUNG</name>
<evidence type="ECO:0000313" key="2">
    <source>
        <dbReference type="EMBL" id="RKO93383.1"/>
    </source>
</evidence>
<dbReference type="EMBL" id="KZ994263">
    <property type="protein sequence ID" value="RKO93383.1"/>
    <property type="molecule type" value="Genomic_DNA"/>
</dbReference>
<gene>
    <name evidence="2" type="ORF">BDK51DRAFT_39594</name>
</gene>
<feature type="region of interest" description="Disordered" evidence="1">
    <location>
        <begin position="212"/>
        <end position="276"/>
    </location>
</feature>
<dbReference type="Proteomes" id="UP000269721">
    <property type="component" value="Unassembled WGS sequence"/>
</dbReference>
<dbReference type="AlphaFoldDB" id="A0A4P9WMW9"/>
<organism evidence="2 3">
    <name type="scientific">Blyttiomyces helicus</name>
    <dbReference type="NCBI Taxonomy" id="388810"/>
    <lineage>
        <taxon>Eukaryota</taxon>
        <taxon>Fungi</taxon>
        <taxon>Fungi incertae sedis</taxon>
        <taxon>Chytridiomycota</taxon>
        <taxon>Chytridiomycota incertae sedis</taxon>
        <taxon>Chytridiomycetes</taxon>
        <taxon>Chytridiomycetes incertae sedis</taxon>
        <taxon>Blyttiomyces</taxon>
    </lineage>
</organism>
<evidence type="ECO:0000256" key="1">
    <source>
        <dbReference type="SAM" id="MobiDB-lite"/>
    </source>
</evidence>